<accession>A0AAV4PPX0</accession>
<gene>
    <name evidence="1" type="ORF">CEXT_648821</name>
</gene>
<reference evidence="1 2" key="1">
    <citation type="submission" date="2021-06" db="EMBL/GenBank/DDBJ databases">
        <title>Caerostris extrusa draft genome.</title>
        <authorList>
            <person name="Kono N."/>
            <person name="Arakawa K."/>
        </authorList>
    </citation>
    <scope>NUCLEOTIDE SEQUENCE [LARGE SCALE GENOMIC DNA]</scope>
</reference>
<evidence type="ECO:0000313" key="2">
    <source>
        <dbReference type="Proteomes" id="UP001054945"/>
    </source>
</evidence>
<keyword evidence="2" id="KW-1185">Reference proteome</keyword>
<dbReference type="EMBL" id="BPLR01004826">
    <property type="protein sequence ID" value="GIX97841.1"/>
    <property type="molecule type" value="Genomic_DNA"/>
</dbReference>
<dbReference type="Proteomes" id="UP001054945">
    <property type="component" value="Unassembled WGS sequence"/>
</dbReference>
<organism evidence="1 2">
    <name type="scientific">Caerostris extrusa</name>
    <name type="common">Bark spider</name>
    <name type="synonym">Caerostris bankana</name>
    <dbReference type="NCBI Taxonomy" id="172846"/>
    <lineage>
        <taxon>Eukaryota</taxon>
        <taxon>Metazoa</taxon>
        <taxon>Ecdysozoa</taxon>
        <taxon>Arthropoda</taxon>
        <taxon>Chelicerata</taxon>
        <taxon>Arachnida</taxon>
        <taxon>Araneae</taxon>
        <taxon>Araneomorphae</taxon>
        <taxon>Entelegynae</taxon>
        <taxon>Araneoidea</taxon>
        <taxon>Araneidae</taxon>
        <taxon>Caerostris</taxon>
    </lineage>
</organism>
<sequence>MPKPNKDASCMGSCRPIALICMTCKLMERIILRRITFHLMNHNMLPQEQYGLARDILQSTKYSTLSNGLEMHTIYEAFQRHTLWPYFSTSLRLLTKFGKISYWVNALLSLMSRVARSHGIRIL</sequence>
<dbReference type="AlphaFoldDB" id="A0AAV4PPX0"/>
<comment type="caution">
    <text evidence="1">The sequence shown here is derived from an EMBL/GenBank/DDBJ whole genome shotgun (WGS) entry which is preliminary data.</text>
</comment>
<protein>
    <submittedName>
        <fullName evidence="1">Uncharacterized protein</fullName>
    </submittedName>
</protein>
<proteinExistence type="predicted"/>
<name>A0AAV4PPX0_CAEEX</name>
<evidence type="ECO:0000313" key="1">
    <source>
        <dbReference type="EMBL" id="GIX97841.1"/>
    </source>
</evidence>